<name>A0ABT5UEI6_9GAMM</name>
<dbReference type="InterPro" id="IPR006521">
    <property type="entry name" value="Tail_protein_I"/>
</dbReference>
<protein>
    <submittedName>
        <fullName evidence="1">Phage tail protein I</fullName>
    </submittedName>
</protein>
<dbReference type="Pfam" id="PF09684">
    <property type="entry name" value="Tail_P2_I"/>
    <property type="match status" value="1"/>
</dbReference>
<evidence type="ECO:0000313" key="1">
    <source>
        <dbReference type="EMBL" id="MDE1464786.1"/>
    </source>
</evidence>
<keyword evidence="2" id="KW-1185">Reference proteome</keyword>
<proteinExistence type="predicted"/>
<dbReference type="RefSeq" id="WP_274691095.1">
    <property type="nucleotide sequence ID" value="NZ_JAPMOU010000043.1"/>
</dbReference>
<organism evidence="1 2">
    <name type="scientific">Spartinivicinus poritis</name>
    <dbReference type="NCBI Taxonomy" id="2994640"/>
    <lineage>
        <taxon>Bacteria</taxon>
        <taxon>Pseudomonadati</taxon>
        <taxon>Pseudomonadota</taxon>
        <taxon>Gammaproteobacteria</taxon>
        <taxon>Oceanospirillales</taxon>
        <taxon>Zooshikellaceae</taxon>
        <taxon>Spartinivicinus</taxon>
    </lineage>
</organism>
<comment type="caution">
    <text evidence="1">The sequence shown here is derived from an EMBL/GenBank/DDBJ whole genome shotgun (WGS) entry which is preliminary data.</text>
</comment>
<sequence length="238" mass="26662">MAGHNSLLPSNLTELERDLEAALADAKALIPIPLETIWHPYQCPTPLLPYLAWAVSVDHWQSSWPEQIKRQVIANSIEVHEIKGTRRALEKALAALDFDIEVKEWFEKKPPGKRGTFEIKANLSNRGIDEAEYQNARQVVDSAKNMRSHYDLTLYLTNQTPLPKMAISCQQGQQATVIPYLVKQINSQICSCLTSGYQSATAHLVYPTITTQLDSQLSRTIITGYQSVNTLTVYPKGA</sequence>
<dbReference type="EMBL" id="JAPMOU010000043">
    <property type="protein sequence ID" value="MDE1464786.1"/>
    <property type="molecule type" value="Genomic_DNA"/>
</dbReference>
<dbReference type="NCBIfam" id="TIGR01634">
    <property type="entry name" value="tail_P2_I"/>
    <property type="match status" value="1"/>
</dbReference>
<accession>A0ABT5UEI6</accession>
<gene>
    <name evidence="1" type="ORF">ORQ98_22760</name>
</gene>
<dbReference type="Proteomes" id="UP001528823">
    <property type="component" value="Unassembled WGS sequence"/>
</dbReference>
<evidence type="ECO:0000313" key="2">
    <source>
        <dbReference type="Proteomes" id="UP001528823"/>
    </source>
</evidence>
<reference evidence="1 2" key="1">
    <citation type="submission" date="2022-11" db="EMBL/GenBank/DDBJ databases">
        <title>Spartinivicinus poritis sp. nov., isolated from scleractinian coral Porites lutea.</title>
        <authorList>
            <person name="Zhang G."/>
            <person name="Cai L."/>
            <person name="Wei Q."/>
        </authorList>
    </citation>
    <scope>NUCLEOTIDE SEQUENCE [LARGE SCALE GENOMIC DNA]</scope>
    <source>
        <strain evidence="1 2">A2-2</strain>
    </source>
</reference>